<evidence type="ECO:0000256" key="2">
    <source>
        <dbReference type="ARBA" id="ARBA00022485"/>
    </source>
</evidence>
<comment type="cofactor">
    <cofactor evidence="1">
        <name>[4Fe-4S] cluster</name>
        <dbReference type="ChEBI" id="CHEBI:49883"/>
    </cofactor>
</comment>
<gene>
    <name evidence="8" type="ORF">AUJ66_04980</name>
</gene>
<evidence type="ECO:0000256" key="6">
    <source>
        <dbReference type="ARBA" id="ARBA00023014"/>
    </source>
</evidence>
<organism evidence="8 9">
    <name type="scientific">Candidatus Desantisbacteria bacterium CG1_02_38_46</name>
    <dbReference type="NCBI Taxonomy" id="1817893"/>
    <lineage>
        <taxon>Bacteria</taxon>
        <taxon>Candidatus Desantisiibacteriota</taxon>
    </lineage>
</organism>
<evidence type="ECO:0000256" key="4">
    <source>
        <dbReference type="ARBA" id="ARBA00022737"/>
    </source>
</evidence>
<dbReference type="Gene3D" id="3.30.70.20">
    <property type="match status" value="2"/>
</dbReference>
<evidence type="ECO:0000259" key="7">
    <source>
        <dbReference type="PROSITE" id="PS51379"/>
    </source>
</evidence>
<dbReference type="PROSITE" id="PS00198">
    <property type="entry name" value="4FE4S_FER_1"/>
    <property type="match status" value="1"/>
</dbReference>
<evidence type="ECO:0000313" key="9">
    <source>
        <dbReference type="Proteomes" id="UP000182278"/>
    </source>
</evidence>
<dbReference type="InterPro" id="IPR017900">
    <property type="entry name" value="4Fe4S_Fe_S_CS"/>
</dbReference>
<evidence type="ECO:0000256" key="3">
    <source>
        <dbReference type="ARBA" id="ARBA00022723"/>
    </source>
</evidence>
<keyword evidence="6" id="KW-0411">Iron-sulfur</keyword>
<dbReference type="GO" id="GO:0016625">
    <property type="term" value="F:oxidoreductase activity, acting on the aldehyde or oxo group of donors, iron-sulfur protein as acceptor"/>
    <property type="evidence" value="ECO:0007669"/>
    <property type="project" value="InterPro"/>
</dbReference>
<name>A0A1J4SBZ4_9BACT</name>
<accession>A0A1J4SBZ4</accession>
<keyword evidence="4" id="KW-0677">Repeat</keyword>
<feature type="domain" description="4Fe-4S ferredoxin-type" evidence="7">
    <location>
        <begin position="33"/>
        <end position="62"/>
    </location>
</feature>
<evidence type="ECO:0000313" key="8">
    <source>
        <dbReference type="EMBL" id="OIN96911.1"/>
    </source>
</evidence>
<protein>
    <submittedName>
        <fullName evidence="8">Ferredoxin</fullName>
    </submittedName>
</protein>
<dbReference type="EMBL" id="MNUO01000072">
    <property type="protein sequence ID" value="OIN96911.1"/>
    <property type="molecule type" value="Genomic_DNA"/>
</dbReference>
<dbReference type="GO" id="GO:0051539">
    <property type="term" value="F:4 iron, 4 sulfur cluster binding"/>
    <property type="evidence" value="ECO:0007669"/>
    <property type="project" value="UniProtKB-KW"/>
</dbReference>
<dbReference type="SUPFAM" id="SSF54862">
    <property type="entry name" value="4Fe-4S ferredoxins"/>
    <property type="match status" value="1"/>
</dbReference>
<dbReference type="Proteomes" id="UP000182278">
    <property type="component" value="Unassembled WGS sequence"/>
</dbReference>
<feature type="domain" description="4Fe-4S ferredoxin-type" evidence="7">
    <location>
        <begin position="63"/>
        <end position="92"/>
    </location>
</feature>
<dbReference type="Pfam" id="PF14697">
    <property type="entry name" value="Fer4_21"/>
    <property type="match status" value="1"/>
</dbReference>
<comment type="caution">
    <text evidence="8">The sequence shown here is derived from an EMBL/GenBank/DDBJ whole genome shotgun (WGS) entry which is preliminary data.</text>
</comment>
<sequence>MPEEKGWKDMPRGGMILEPGNARKYETGSWRTLKPVMDPNKCIHCMFCWIYCPESAIIVKDKKMSGFDLEHCKGCGICAKECPKEAIEMLIEEK</sequence>
<proteinExistence type="predicted"/>
<keyword evidence="5" id="KW-0408">Iron</keyword>
<dbReference type="PROSITE" id="PS51379">
    <property type="entry name" value="4FE4S_FER_2"/>
    <property type="match status" value="2"/>
</dbReference>
<reference evidence="8 9" key="1">
    <citation type="journal article" date="2016" name="Environ. Microbiol.">
        <title>Genomic resolution of a cold subsurface aquifer community provides metabolic insights for novel microbes adapted to high CO concentrations.</title>
        <authorList>
            <person name="Probst A.J."/>
            <person name="Castelle C.J."/>
            <person name="Singh A."/>
            <person name="Brown C.T."/>
            <person name="Anantharaman K."/>
            <person name="Sharon I."/>
            <person name="Hug L.A."/>
            <person name="Burstein D."/>
            <person name="Emerson J.B."/>
            <person name="Thomas B.C."/>
            <person name="Banfield J.F."/>
        </authorList>
    </citation>
    <scope>NUCLEOTIDE SEQUENCE [LARGE SCALE GENOMIC DNA]</scope>
    <source>
        <strain evidence="8">CG1_02_38_46</strain>
    </source>
</reference>
<dbReference type="AlphaFoldDB" id="A0A1J4SBZ4"/>
<evidence type="ECO:0000256" key="5">
    <source>
        <dbReference type="ARBA" id="ARBA00023004"/>
    </source>
</evidence>
<keyword evidence="3" id="KW-0479">Metal-binding</keyword>
<dbReference type="PANTHER" id="PTHR43724:SF1">
    <property type="entry name" value="PYRUVATE SYNTHASE SUBUNIT PORD"/>
    <property type="match status" value="1"/>
</dbReference>
<dbReference type="NCBIfam" id="TIGR02179">
    <property type="entry name" value="PorD_KorD"/>
    <property type="match status" value="1"/>
</dbReference>
<dbReference type="InterPro" id="IPR017896">
    <property type="entry name" value="4Fe4S_Fe-S-bd"/>
</dbReference>
<evidence type="ECO:0000256" key="1">
    <source>
        <dbReference type="ARBA" id="ARBA00001966"/>
    </source>
</evidence>
<dbReference type="PANTHER" id="PTHR43724">
    <property type="entry name" value="PYRUVATE SYNTHASE SUBUNIT PORD"/>
    <property type="match status" value="1"/>
</dbReference>
<dbReference type="InterPro" id="IPR011898">
    <property type="entry name" value="PorD_KorD"/>
</dbReference>
<dbReference type="GO" id="GO:0046872">
    <property type="term" value="F:metal ion binding"/>
    <property type="evidence" value="ECO:0007669"/>
    <property type="project" value="UniProtKB-KW"/>
</dbReference>
<dbReference type="STRING" id="1817893.AUJ66_04980"/>
<keyword evidence="2" id="KW-0004">4Fe-4S</keyword>